<dbReference type="InterPro" id="IPR015362">
    <property type="entry name" value="WIBG_mago-bd"/>
</dbReference>
<evidence type="ECO:0000259" key="4">
    <source>
        <dbReference type="SMART" id="SM01273"/>
    </source>
</evidence>
<dbReference type="InterPro" id="IPR039333">
    <property type="entry name" value="PYM1"/>
</dbReference>
<dbReference type="GO" id="GO:0035145">
    <property type="term" value="C:exon-exon junction complex"/>
    <property type="evidence" value="ECO:0007669"/>
    <property type="project" value="TreeGrafter"/>
</dbReference>
<dbReference type="GeneID" id="100647515"/>
<feature type="region of interest" description="Disordered" evidence="3">
    <location>
        <begin position="77"/>
        <end position="168"/>
    </location>
</feature>
<organism evidence="5 6">
    <name type="scientific">Bombus terrestris</name>
    <name type="common">Buff-tailed bumblebee</name>
    <name type="synonym">Apis terrestris</name>
    <dbReference type="NCBI Taxonomy" id="30195"/>
    <lineage>
        <taxon>Eukaryota</taxon>
        <taxon>Metazoa</taxon>
        <taxon>Ecdysozoa</taxon>
        <taxon>Arthropoda</taxon>
        <taxon>Hexapoda</taxon>
        <taxon>Insecta</taxon>
        <taxon>Pterygota</taxon>
        <taxon>Neoptera</taxon>
        <taxon>Endopterygota</taxon>
        <taxon>Hymenoptera</taxon>
        <taxon>Apocrita</taxon>
        <taxon>Aculeata</taxon>
        <taxon>Apoidea</taxon>
        <taxon>Anthophila</taxon>
        <taxon>Apidae</taxon>
        <taxon>Bombus</taxon>
        <taxon>Bombus</taxon>
    </lineage>
</organism>
<dbReference type="PANTHER" id="PTHR22959:SF0">
    <property type="entry name" value="PARTNER OF Y14 AND MAGO"/>
    <property type="match status" value="1"/>
</dbReference>
<dbReference type="Proteomes" id="UP000835206">
    <property type="component" value="Chromosome 13"/>
</dbReference>
<feature type="compositionally biased region" description="Polar residues" evidence="3">
    <location>
        <begin position="127"/>
        <end position="162"/>
    </location>
</feature>
<evidence type="ECO:0000256" key="1">
    <source>
        <dbReference type="ARBA" id="ARBA00009394"/>
    </source>
</evidence>
<feature type="region of interest" description="Disordered" evidence="3">
    <location>
        <begin position="1"/>
        <end position="33"/>
    </location>
</feature>
<accession>A0A9B2MPD3</accession>
<evidence type="ECO:0000313" key="5">
    <source>
        <dbReference type="Proteomes" id="UP000835206"/>
    </source>
</evidence>
<feature type="compositionally biased region" description="Basic and acidic residues" evidence="3">
    <location>
        <begin position="1"/>
        <end position="10"/>
    </location>
</feature>
<dbReference type="OrthoDB" id="21625at2759"/>
<dbReference type="GO" id="GO:0005737">
    <property type="term" value="C:cytoplasm"/>
    <property type="evidence" value="ECO:0007669"/>
    <property type="project" value="TreeGrafter"/>
</dbReference>
<dbReference type="InterPro" id="IPR036348">
    <property type="entry name" value="WIBG_N_sf"/>
</dbReference>
<dbReference type="SUPFAM" id="SSF101931">
    <property type="entry name" value="Pym (Within the bgcn gene intron protein, WIBG), N-terminal domain"/>
    <property type="match status" value="1"/>
</dbReference>
<name>A0A9B2MPD3_BOMTE</name>
<dbReference type="SMART" id="SM01273">
    <property type="entry name" value="Mago-bind"/>
    <property type="match status" value="1"/>
</dbReference>
<dbReference type="KEGG" id="bter:100647515"/>
<dbReference type="AlphaFoldDB" id="A0A9B2MPD3"/>
<evidence type="ECO:0000256" key="3">
    <source>
        <dbReference type="SAM" id="MobiDB-lite"/>
    </source>
</evidence>
<gene>
    <name evidence="6" type="primary">LOC100647515</name>
</gene>
<feature type="compositionally biased region" description="Basic and acidic residues" evidence="3">
    <location>
        <begin position="103"/>
        <end position="113"/>
    </location>
</feature>
<protein>
    <recommendedName>
        <fullName evidence="2">Partner of Y14 and mago</fullName>
    </recommendedName>
</protein>
<dbReference type="CTD" id="37780"/>
<sequence length="217" mass="24514">MASAYIKDEQGGTFIPASQRPDGTWRKPRRVKDGYIPQEEVPLYESKGKQIKNKPMYPIGASPEFIAEHKAKQEALLAAKSKTIPGAPVKTEVKKKKKKNKNKTTERITEELAKTTLSEPDQKKESLSQNSKPQTNIKTVSNNQTSAPKPNVSTQSQTSISDPQKRLKNLRKKVREIETLEEKIKNGLLKNPEKEILDKLARKAEISKEIKRLETSQ</sequence>
<dbReference type="RefSeq" id="XP_012170971.3">
    <property type="nucleotide sequence ID" value="XM_012315581.3"/>
</dbReference>
<feature type="domain" description="WIBG Mago-binding" evidence="4">
    <location>
        <begin position="11"/>
        <end position="37"/>
    </location>
</feature>
<dbReference type="GO" id="GO:1903259">
    <property type="term" value="P:exon-exon junction complex disassembly"/>
    <property type="evidence" value="ECO:0007669"/>
    <property type="project" value="InterPro"/>
</dbReference>
<reference evidence="6" key="1">
    <citation type="submission" date="2025-08" db="UniProtKB">
        <authorList>
            <consortium name="RefSeq"/>
        </authorList>
    </citation>
    <scope>IDENTIFICATION</scope>
</reference>
<comment type="similarity">
    <text evidence="1">Belongs to the pym family.</text>
</comment>
<feature type="compositionally biased region" description="Basic residues" evidence="3">
    <location>
        <begin position="93"/>
        <end position="102"/>
    </location>
</feature>
<evidence type="ECO:0000256" key="2">
    <source>
        <dbReference type="ARBA" id="ARBA00018898"/>
    </source>
</evidence>
<keyword evidence="5" id="KW-1185">Reference proteome</keyword>
<evidence type="ECO:0000313" key="6">
    <source>
        <dbReference type="RefSeq" id="XP_012170971.3"/>
    </source>
</evidence>
<proteinExistence type="inferred from homology"/>
<dbReference type="Pfam" id="PF09282">
    <property type="entry name" value="Mago-bind"/>
    <property type="match status" value="1"/>
</dbReference>
<dbReference type="GO" id="GO:0003723">
    <property type="term" value="F:RNA binding"/>
    <property type="evidence" value="ECO:0007669"/>
    <property type="project" value="TreeGrafter"/>
</dbReference>
<dbReference type="PANTHER" id="PTHR22959">
    <property type="entry name" value="PYM PROTEIN"/>
    <property type="match status" value="1"/>
</dbReference>